<accession>A0ABP8KCR8</accession>
<sequence>MEPRDILSINEPGATQAATAQITRPEQLPDTGIVETQTARRFLDVDLHQPPHFVNHTAIGMVHETLVRRSIR</sequence>
<gene>
    <name evidence="2" type="ORF">GCM10023153_34100</name>
</gene>
<name>A0ABP8KCR8_9MICO</name>
<proteinExistence type="predicted"/>
<organism evidence="2 3">
    <name type="scientific">Ornithinibacter aureus</name>
    <dbReference type="NCBI Taxonomy" id="622664"/>
    <lineage>
        <taxon>Bacteria</taxon>
        <taxon>Bacillati</taxon>
        <taxon>Actinomycetota</taxon>
        <taxon>Actinomycetes</taxon>
        <taxon>Micrococcales</taxon>
        <taxon>Intrasporangiaceae</taxon>
        <taxon>Ornithinibacter</taxon>
    </lineage>
</organism>
<protein>
    <submittedName>
        <fullName evidence="2">Uncharacterized protein</fullName>
    </submittedName>
</protein>
<evidence type="ECO:0000313" key="2">
    <source>
        <dbReference type="EMBL" id="GAA4403808.1"/>
    </source>
</evidence>
<dbReference type="EMBL" id="BAABFX010000053">
    <property type="protein sequence ID" value="GAA4403808.1"/>
    <property type="molecule type" value="Genomic_DNA"/>
</dbReference>
<keyword evidence="3" id="KW-1185">Reference proteome</keyword>
<evidence type="ECO:0000313" key="3">
    <source>
        <dbReference type="Proteomes" id="UP001500390"/>
    </source>
</evidence>
<reference evidence="3" key="1">
    <citation type="journal article" date="2019" name="Int. J. Syst. Evol. Microbiol.">
        <title>The Global Catalogue of Microorganisms (GCM) 10K type strain sequencing project: providing services to taxonomists for standard genome sequencing and annotation.</title>
        <authorList>
            <consortium name="The Broad Institute Genomics Platform"/>
            <consortium name="The Broad Institute Genome Sequencing Center for Infectious Disease"/>
            <person name="Wu L."/>
            <person name="Ma J."/>
        </authorList>
    </citation>
    <scope>NUCLEOTIDE SEQUENCE [LARGE SCALE GENOMIC DNA]</scope>
    <source>
        <strain evidence="3">JCM 17738</strain>
    </source>
</reference>
<dbReference type="Proteomes" id="UP001500390">
    <property type="component" value="Unassembled WGS sequence"/>
</dbReference>
<evidence type="ECO:0000256" key="1">
    <source>
        <dbReference type="SAM" id="MobiDB-lite"/>
    </source>
</evidence>
<feature type="region of interest" description="Disordered" evidence="1">
    <location>
        <begin position="1"/>
        <end position="31"/>
    </location>
</feature>
<comment type="caution">
    <text evidence="2">The sequence shown here is derived from an EMBL/GenBank/DDBJ whole genome shotgun (WGS) entry which is preliminary data.</text>
</comment>